<dbReference type="InterPro" id="IPR003190">
    <property type="entry name" value="Asp_decarbox"/>
</dbReference>
<comment type="function">
    <text evidence="9">Catalyzes the pyruvoyl-dependent decarboxylation of aspartate to produce beta-alanine.</text>
</comment>
<proteinExistence type="inferred from homology"/>
<dbReference type="EMBL" id="BAABDQ010000036">
    <property type="protein sequence ID" value="GAA3600934.1"/>
    <property type="molecule type" value="Genomic_DNA"/>
</dbReference>
<evidence type="ECO:0000256" key="7">
    <source>
        <dbReference type="ARBA" id="ARBA00023270"/>
    </source>
</evidence>
<dbReference type="PANTHER" id="PTHR21012:SF0">
    <property type="entry name" value="ASPARTATE 1-DECARBOXYLASE"/>
    <property type="match status" value="1"/>
</dbReference>
<comment type="PTM">
    <text evidence="9">Is synthesized initially as an inactive proenzyme, which is activated by self-cleavage at a specific serine bond to produce a beta-subunit with a hydroxyl group at its C-terminus and an alpha-subunit with a pyruvoyl group at its N-terminus.</text>
</comment>
<evidence type="ECO:0000256" key="6">
    <source>
        <dbReference type="ARBA" id="ARBA00023239"/>
    </source>
</evidence>
<evidence type="ECO:0000256" key="4">
    <source>
        <dbReference type="ARBA" id="ARBA00022813"/>
    </source>
</evidence>
<feature type="modified residue" description="Pyruvic acid (Ser)" evidence="9">
    <location>
        <position position="21"/>
    </location>
</feature>
<keyword evidence="1 9" id="KW-0963">Cytoplasm</keyword>
<keyword evidence="2 9" id="KW-0566">Pantothenate biosynthesis</keyword>
<evidence type="ECO:0000256" key="3">
    <source>
        <dbReference type="ARBA" id="ARBA00022793"/>
    </source>
</evidence>
<evidence type="ECO:0000256" key="5">
    <source>
        <dbReference type="ARBA" id="ARBA00023145"/>
    </source>
</evidence>
<sequence length="140" mass="14759">MLKSKIHRVTVAAGLLSDATSLVLSRELLRAADLLPGERVDVVDITNGSRFTTHVEEAAGGKGVAVLGGANVRLVATGDLVIIIGYGSYDAGEAERTDPKVVFVDRQNCITQVGHDAAADIPEFDTVRGDTLIESSGRRT</sequence>
<dbReference type="Pfam" id="PF02261">
    <property type="entry name" value="Asp_decarbox"/>
    <property type="match status" value="1"/>
</dbReference>
<feature type="chain" id="PRO_5044924201" description="Aspartate 1-decarboxylase beta chain" evidence="9">
    <location>
        <begin position="1"/>
        <end position="20"/>
    </location>
</feature>
<feature type="active site" description="Schiff-base intermediate with substrate; via pyruvic acid" evidence="9">
    <location>
        <position position="21"/>
    </location>
</feature>
<dbReference type="EC" id="4.1.1.11" evidence="9"/>
<evidence type="ECO:0000256" key="9">
    <source>
        <dbReference type="HAMAP-Rule" id="MF_00446"/>
    </source>
</evidence>
<comment type="subcellular location">
    <subcellularLocation>
        <location evidence="9">Cytoplasm</location>
    </subcellularLocation>
</comment>
<dbReference type="PANTHER" id="PTHR21012">
    <property type="entry name" value="ASPARTATE 1-DECARBOXYLASE"/>
    <property type="match status" value="1"/>
</dbReference>
<feature type="binding site" evidence="9">
    <location>
        <position position="53"/>
    </location>
    <ligand>
        <name>substrate</name>
    </ligand>
</feature>
<accession>A0ABP6ZDF5</accession>
<keyword evidence="8 9" id="KW-0670">Pyruvate</keyword>
<reference evidence="11" key="1">
    <citation type="journal article" date="2019" name="Int. J. Syst. Evol. Microbiol.">
        <title>The Global Catalogue of Microorganisms (GCM) 10K type strain sequencing project: providing services to taxonomists for standard genome sequencing and annotation.</title>
        <authorList>
            <consortium name="The Broad Institute Genomics Platform"/>
            <consortium name="The Broad Institute Genome Sequencing Center for Infectious Disease"/>
            <person name="Wu L."/>
            <person name="Ma J."/>
        </authorList>
    </citation>
    <scope>NUCLEOTIDE SEQUENCE [LARGE SCALE GENOMIC DNA]</scope>
    <source>
        <strain evidence="11">JCM 17326</strain>
    </source>
</reference>
<feature type="chain" id="PRO_5044924200" description="Aspartate 1-decarboxylase alpha chain" evidence="9">
    <location>
        <begin position="21"/>
        <end position="140"/>
    </location>
</feature>
<keyword evidence="6 9" id="KW-0456">Lyase</keyword>
<evidence type="ECO:0000256" key="2">
    <source>
        <dbReference type="ARBA" id="ARBA00022655"/>
    </source>
</evidence>
<keyword evidence="11" id="KW-1185">Reference proteome</keyword>
<evidence type="ECO:0000256" key="1">
    <source>
        <dbReference type="ARBA" id="ARBA00022490"/>
    </source>
</evidence>
<dbReference type="HAMAP" id="MF_00446">
    <property type="entry name" value="PanD"/>
    <property type="match status" value="1"/>
</dbReference>
<protein>
    <recommendedName>
        <fullName evidence="9">Aspartate 1-decarboxylase</fullName>
        <ecNumber evidence="9">4.1.1.11</ecNumber>
    </recommendedName>
    <alternativeName>
        <fullName evidence="9">Aspartate alpha-decarboxylase</fullName>
    </alternativeName>
    <component>
        <recommendedName>
            <fullName evidence="9">Aspartate 1-decarboxylase beta chain</fullName>
        </recommendedName>
    </component>
    <component>
        <recommendedName>
            <fullName evidence="9">Aspartate 1-decarboxylase alpha chain</fullName>
        </recommendedName>
    </component>
</protein>
<comment type="cofactor">
    <cofactor evidence="9">
        <name>pyruvate</name>
        <dbReference type="ChEBI" id="CHEBI:15361"/>
    </cofactor>
    <text evidence="9">Binds 1 pyruvoyl group covalently per subunit.</text>
</comment>
<evidence type="ECO:0000313" key="10">
    <source>
        <dbReference type="EMBL" id="GAA3600934.1"/>
    </source>
</evidence>
<dbReference type="SUPFAM" id="SSF50692">
    <property type="entry name" value="ADC-like"/>
    <property type="match status" value="1"/>
</dbReference>
<keyword evidence="4 9" id="KW-0068">Autocatalytic cleavage</keyword>
<dbReference type="InterPro" id="IPR009010">
    <property type="entry name" value="Asp_de-COase-like_dom_sf"/>
</dbReference>
<evidence type="ECO:0000256" key="8">
    <source>
        <dbReference type="ARBA" id="ARBA00023317"/>
    </source>
</evidence>
<comment type="caution">
    <text evidence="9">Lacks conserved residue(s) required for the propagation of feature annotation.</text>
</comment>
<comment type="catalytic activity">
    <reaction evidence="9">
        <text>L-aspartate + H(+) = beta-alanine + CO2</text>
        <dbReference type="Rhea" id="RHEA:19497"/>
        <dbReference type="ChEBI" id="CHEBI:15378"/>
        <dbReference type="ChEBI" id="CHEBI:16526"/>
        <dbReference type="ChEBI" id="CHEBI:29991"/>
        <dbReference type="ChEBI" id="CHEBI:57966"/>
        <dbReference type="EC" id="4.1.1.11"/>
    </reaction>
</comment>
<name>A0ABP6ZDF5_9ACTN</name>
<gene>
    <name evidence="9" type="primary">panD</name>
    <name evidence="10" type="ORF">GCM10022419_101360</name>
</gene>
<comment type="similarity">
    <text evidence="9">Belongs to the PanD family.</text>
</comment>
<dbReference type="Gene3D" id="2.40.40.20">
    <property type="match status" value="1"/>
</dbReference>
<organism evidence="10 11">
    <name type="scientific">Nonomuraea rosea</name>
    <dbReference type="NCBI Taxonomy" id="638574"/>
    <lineage>
        <taxon>Bacteria</taxon>
        <taxon>Bacillati</taxon>
        <taxon>Actinomycetota</taxon>
        <taxon>Actinomycetes</taxon>
        <taxon>Streptosporangiales</taxon>
        <taxon>Streptosporangiaceae</taxon>
        <taxon>Nonomuraea</taxon>
    </lineage>
</organism>
<comment type="pathway">
    <text evidence="9">Cofactor biosynthesis; (R)-pantothenate biosynthesis; beta-alanine from L-aspartate: step 1/1.</text>
</comment>
<dbReference type="Proteomes" id="UP001500630">
    <property type="component" value="Unassembled WGS sequence"/>
</dbReference>
<evidence type="ECO:0000313" key="11">
    <source>
        <dbReference type="Proteomes" id="UP001500630"/>
    </source>
</evidence>
<keyword evidence="7 9" id="KW-0704">Schiff base</keyword>
<keyword evidence="3 9" id="KW-0210">Decarboxylase</keyword>
<comment type="subunit">
    <text evidence="9">Heterooctamer of four alpha and four beta subunits.</text>
</comment>
<comment type="caution">
    <text evidence="10">The sequence shown here is derived from an EMBL/GenBank/DDBJ whole genome shotgun (WGS) entry which is preliminary data.</text>
</comment>
<keyword evidence="5 9" id="KW-0865">Zymogen</keyword>